<keyword evidence="3" id="KW-0067">ATP-binding</keyword>
<dbReference type="PANTHER" id="PTHR19375">
    <property type="entry name" value="HEAT SHOCK PROTEIN 70KDA"/>
    <property type="match status" value="1"/>
</dbReference>
<comment type="caution">
    <text evidence="4">The sequence shown here is derived from an EMBL/GenBank/DDBJ whole genome shotgun (WGS) entry which is preliminary data.</text>
</comment>
<evidence type="ECO:0000313" key="4">
    <source>
        <dbReference type="EMBL" id="KAF9620582.1"/>
    </source>
</evidence>
<dbReference type="SUPFAM" id="SSF53067">
    <property type="entry name" value="Actin-like ATPase domain"/>
    <property type="match status" value="1"/>
</dbReference>
<dbReference type="GO" id="GO:0140662">
    <property type="term" value="F:ATP-dependent protein folding chaperone"/>
    <property type="evidence" value="ECO:0007669"/>
    <property type="project" value="InterPro"/>
</dbReference>
<dbReference type="InterPro" id="IPR043129">
    <property type="entry name" value="ATPase_NBD"/>
</dbReference>
<reference evidence="4 5" key="1">
    <citation type="submission" date="2020-10" db="EMBL/GenBank/DDBJ databases">
        <title>The Coptis chinensis genome and diversification of protoberbering-type alkaloids.</title>
        <authorList>
            <person name="Wang B."/>
            <person name="Shu S."/>
            <person name="Song C."/>
            <person name="Liu Y."/>
        </authorList>
    </citation>
    <scope>NUCLEOTIDE SEQUENCE [LARGE SCALE GENOMIC DNA]</scope>
    <source>
        <strain evidence="4">HL-2020</strain>
        <tissue evidence="4">Leaf</tissue>
    </source>
</reference>
<gene>
    <name evidence="4" type="ORF">IFM89_013608</name>
</gene>
<evidence type="ECO:0000313" key="5">
    <source>
        <dbReference type="Proteomes" id="UP000631114"/>
    </source>
</evidence>
<dbReference type="InterPro" id="IPR013126">
    <property type="entry name" value="Hsp_70_fam"/>
</dbReference>
<dbReference type="EMBL" id="JADFTS010000002">
    <property type="protein sequence ID" value="KAF9620582.1"/>
    <property type="molecule type" value="Genomic_DNA"/>
</dbReference>
<protein>
    <recommendedName>
        <fullName evidence="6">Heat shock protein 70</fullName>
    </recommendedName>
</protein>
<dbReference type="Gene3D" id="3.90.640.10">
    <property type="entry name" value="Actin, Chain A, domain 4"/>
    <property type="match status" value="1"/>
</dbReference>
<dbReference type="AlphaFoldDB" id="A0A835IQR0"/>
<dbReference type="Gene3D" id="3.30.420.40">
    <property type="match status" value="2"/>
</dbReference>
<evidence type="ECO:0008006" key="6">
    <source>
        <dbReference type="Google" id="ProtNLM"/>
    </source>
</evidence>
<comment type="similarity">
    <text evidence="1">Belongs to the heat shock protein 70 family.</text>
</comment>
<dbReference type="FunFam" id="3.30.420.40:FF:000028">
    <property type="entry name" value="heat shock 70 kDa protein-like"/>
    <property type="match status" value="1"/>
</dbReference>
<organism evidence="4 5">
    <name type="scientific">Coptis chinensis</name>
    <dbReference type="NCBI Taxonomy" id="261450"/>
    <lineage>
        <taxon>Eukaryota</taxon>
        <taxon>Viridiplantae</taxon>
        <taxon>Streptophyta</taxon>
        <taxon>Embryophyta</taxon>
        <taxon>Tracheophyta</taxon>
        <taxon>Spermatophyta</taxon>
        <taxon>Magnoliopsida</taxon>
        <taxon>Ranunculales</taxon>
        <taxon>Ranunculaceae</taxon>
        <taxon>Coptidoideae</taxon>
        <taxon>Coptis</taxon>
    </lineage>
</organism>
<dbReference type="Pfam" id="PF00012">
    <property type="entry name" value="HSP70"/>
    <property type="match status" value="1"/>
</dbReference>
<name>A0A835IQR0_9MAGN</name>
<proteinExistence type="inferred from homology"/>
<evidence type="ECO:0000256" key="3">
    <source>
        <dbReference type="ARBA" id="ARBA00022840"/>
    </source>
</evidence>
<evidence type="ECO:0000256" key="1">
    <source>
        <dbReference type="ARBA" id="ARBA00007381"/>
    </source>
</evidence>
<keyword evidence="5" id="KW-1185">Reference proteome</keyword>
<keyword evidence="2" id="KW-0547">Nucleotide-binding</keyword>
<dbReference type="Proteomes" id="UP000631114">
    <property type="component" value="Unassembled WGS sequence"/>
</dbReference>
<evidence type="ECO:0000256" key="2">
    <source>
        <dbReference type="ARBA" id="ARBA00022741"/>
    </source>
</evidence>
<sequence length="145" mass="15836">MANIKQTAESYIGKSVSKAFVTFPLWFTDEQVCVIMNAGRMAGLAQKGFQQPIAAAISYGLLNKEGLFAVVDLGGTFDASVLKISNGTFDIKGRSTDKYLGGEDFDIALLVYLVSDFKRAEAIDLTKIKLALGRLTCVKQLRMQK</sequence>
<accession>A0A835IQR0</accession>
<dbReference type="GO" id="GO:0005524">
    <property type="term" value="F:ATP binding"/>
    <property type="evidence" value="ECO:0007669"/>
    <property type="project" value="UniProtKB-KW"/>
</dbReference>
<dbReference type="OrthoDB" id="912200at2759"/>